<evidence type="ECO:0000313" key="1">
    <source>
        <dbReference type="EMBL" id="OTZ68588.1"/>
    </source>
</evidence>
<name>A0A9X6JKM5_BACUK</name>
<protein>
    <submittedName>
        <fullName evidence="1">Uncharacterized protein</fullName>
    </submittedName>
</protein>
<proteinExistence type="predicted"/>
<reference evidence="1 2" key="1">
    <citation type="submission" date="2016-10" db="EMBL/GenBank/DDBJ databases">
        <title>Comparative genomics of Bacillus thuringiensis reveals a path to pathogens against multiple invertebrate hosts.</title>
        <authorList>
            <person name="Zheng J."/>
            <person name="Gao Q."/>
            <person name="Liu H."/>
            <person name="Peng D."/>
            <person name="Ruan L."/>
            <person name="Sun M."/>
        </authorList>
    </citation>
    <scope>NUCLEOTIDE SEQUENCE [LARGE SCALE GENOMIC DNA]</scope>
    <source>
        <strain evidence="1">BGSC 4W1</strain>
    </source>
</reference>
<dbReference type="EMBL" id="NFEH01000116">
    <property type="protein sequence ID" value="OTZ68588.1"/>
    <property type="molecule type" value="Genomic_DNA"/>
</dbReference>
<dbReference type="AlphaFoldDB" id="A0A9X6JKM5"/>
<sequence length="63" mass="7588">MSISAERRKNPQLIKDGVSPIFYLFLLKTFQIVHIDIGLTRDLTLYVIRRKAREMLWEVYDYI</sequence>
<organism evidence="1 2">
    <name type="scientific">Bacillus thuringiensis serovar kumamotoensis</name>
    <dbReference type="NCBI Taxonomy" id="132267"/>
    <lineage>
        <taxon>Bacteria</taxon>
        <taxon>Bacillati</taxon>
        <taxon>Bacillota</taxon>
        <taxon>Bacilli</taxon>
        <taxon>Bacillales</taxon>
        <taxon>Bacillaceae</taxon>
        <taxon>Bacillus</taxon>
        <taxon>Bacillus cereus group</taxon>
    </lineage>
</organism>
<accession>A0A9X6JKM5</accession>
<gene>
    <name evidence="1" type="ORF">BK769_26970</name>
</gene>
<comment type="caution">
    <text evidence="1">The sequence shown here is derived from an EMBL/GenBank/DDBJ whole genome shotgun (WGS) entry which is preliminary data.</text>
</comment>
<evidence type="ECO:0000313" key="2">
    <source>
        <dbReference type="Proteomes" id="UP000195087"/>
    </source>
</evidence>
<dbReference type="Proteomes" id="UP000195087">
    <property type="component" value="Unassembled WGS sequence"/>
</dbReference>